<name>A0A4Y7SS20_COPMI</name>
<feature type="non-terminal residue" evidence="5">
    <location>
        <position position="1"/>
    </location>
</feature>
<comment type="similarity">
    <text evidence="1">Belongs to the universal ribosomal protein uS7 family.</text>
</comment>
<dbReference type="Gene3D" id="1.10.455.10">
    <property type="entry name" value="Ribosomal protein S7 domain"/>
    <property type="match status" value="1"/>
</dbReference>
<dbReference type="AlphaFoldDB" id="A0A4Y7SS20"/>
<comment type="caution">
    <text evidence="5">The sequence shown here is derived from an EMBL/GenBank/DDBJ whole genome shotgun (WGS) entry which is preliminary data.</text>
</comment>
<dbReference type="Pfam" id="PF00177">
    <property type="entry name" value="Ribosomal_S7"/>
    <property type="match status" value="1"/>
</dbReference>
<dbReference type="OrthoDB" id="9972728at2759"/>
<evidence type="ECO:0000313" key="6">
    <source>
        <dbReference type="Proteomes" id="UP000298030"/>
    </source>
</evidence>
<evidence type="ECO:0000256" key="3">
    <source>
        <dbReference type="ARBA" id="ARBA00023274"/>
    </source>
</evidence>
<evidence type="ECO:0000313" key="5">
    <source>
        <dbReference type="EMBL" id="TEB24655.1"/>
    </source>
</evidence>
<dbReference type="EMBL" id="QPFP01000064">
    <property type="protein sequence ID" value="TEB24655.1"/>
    <property type="molecule type" value="Genomic_DNA"/>
</dbReference>
<evidence type="ECO:0000256" key="2">
    <source>
        <dbReference type="ARBA" id="ARBA00022980"/>
    </source>
</evidence>
<dbReference type="GO" id="GO:0006412">
    <property type="term" value="P:translation"/>
    <property type="evidence" value="ECO:0007669"/>
    <property type="project" value="InterPro"/>
</dbReference>
<accession>A0A4Y7SS20</accession>
<evidence type="ECO:0000256" key="1">
    <source>
        <dbReference type="ARBA" id="ARBA00007151"/>
    </source>
</evidence>
<dbReference type="SUPFAM" id="SSF47973">
    <property type="entry name" value="Ribosomal protein S7"/>
    <property type="match status" value="1"/>
</dbReference>
<dbReference type="InterPro" id="IPR000235">
    <property type="entry name" value="Ribosomal_uS7"/>
</dbReference>
<gene>
    <name evidence="5" type="ORF">FA13DRAFT_1613026</name>
</gene>
<protein>
    <submittedName>
        <fullName evidence="5">Ribosomal protein S7</fullName>
    </submittedName>
</protein>
<feature type="non-terminal residue" evidence="5">
    <location>
        <position position="137"/>
    </location>
</feature>
<dbReference type="InterPro" id="IPR047988">
    <property type="entry name" value="Ribosomal_uS7m_fungi"/>
</dbReference>
<dbReference type="CDD" id="cd14868">
    <property type="entry name" value="uS7_Mitochondria_Fungi"/>
    <property type="match status" value="1"/>
</dbReference>
<dbReference type="Proteomes" id="UP000298030">
    <property type="component" value="Unassembled WGS sequence"/>
</dbReference>
<organism evidence="5 6">
    <name type="scientific">Coprinellus micaceus</name>
    <name type="common">Glistening ink-cap mushroom</name>
    <name type="synonym">Coprinus micaceus</name>
    <dbReference type="NCBI Taxonomy" id="71717"/>
    <lineage>
        <taxon>Eukaryota</taxon>
        <taxon>Fungi</taxon>
        <taxon>Dikarya</taxon>
        <taxon>Basidiomycota</taxon>
        <taxon>Agaricomycotina</taxon>
        <taxon>Agaricomycetes</taxon>
        <taxon>Agaricomycetidae</taxon>
        <taxon>Agaricales</taxon>
        <taxon>Agaricineae</taxon>
        <taxon>Psathyrellaceae</taxon>
        <taxon>Coprinellus</taxon>
    </lineage>
</organism>
<keyword evidence="2 5" id="KW-0689">Ribosomal protein</keyword>
<dbReference type="PANTHER" id="PTHR11205">
    <property type="entry name" value="RIBOSOMAL PROTEIN S7"/>
    <property type="match status" value="1"/>
</dbReference>
<reference evidence="5 6" key="1">
    <citation type="journal article" date="2019" name="Nat. Ecol. Evol.">
        <title>Megaphylogeny resolves global patterns of mushroom evolution.</title>
        <authorList>
            <person name="Varga T."/>
            <person name="Krizsan K."/>
            <person name="Foldi C."/>
            <person name="Dima B."/>
            <person name="Sanchez-Garcia M."/>
            <person name="Sanchez-Ramirez S."/>
            <person name="Szollosi G.J."/>
            <person name="Szarkandi J.G."/>
            <person name="Papp V."/>
            <person name="Albert L."/>
            <person name="Andreopoulos W."/>
            <person name="Angelini C."/>
            <person name="Antonin V."/>
            <person name="Barry K.W."/>
            <person name="Bougher N.L."/>
            <person name="Buchanan P."/>
            <person name="Buyck B."/>
            <person name="Bense V."/>
            <person name="Catcheside P."/>
            <person name="Chovatia M."/>
            <person name="Cooper J."/>
            <person name="Damon W."/>
            <person name="Desjardin D."/>
            <person name="Finy P."/>
            <person name="Geml J."/>
            <person name="Haridas S."/>
            <person name="Hughes K."/>
            <person name="Justo A."/>
            <person name="Karasinski D."/>
            <person name="Kautmanova I."/>
            <person name="Kiss B."/>
            <person name="Kocsube S."/>
            <person name="Kotiranta H."/>
            <person name="LaButti K.M."/>
            <person name="Lechner B.E."/>
            <person name="Liimatainen K."/>
            <person name="Lipzen A."/>
            <person name="Lukacs Z."/>
            <person name="Mihaltcheva S."/>
            <person name="Morgado L.N."/>
            <person name="Niskanen T."/>
            <person name="Noordeloos M.E."/>
            <person name="Ohm R.A."/>
            <person name="Ortiz-Santana B."/>
            <person name="Ovrebo C."/>
            <person name="Racz N."/>
            <person name="Riley R."/>
            <person name="Savchenko A."/>
            <person name="Shiryaev A."/>
            <person name="Soop K."/>
            <person name="Spirin V."/>
            <person name="Szebenyi C."/>
            <person name="Tomsovsky M."/>
            <person name="Tulloss R.E."/>
            <person name="Uehling J."/>
            <person name="Grigoriev I.V."/>
            <person name="Vagvolgyi C."/>
            <person name="Papp T."/>
            <person name="Martin F.M."/>
            <person name="Miettinen O."/>
            <person name="Hibbett D.S."/>
            <person name="Nagy L.G."/>
        </authorList>
    </citation>
    <scope>NUCLEOTIDE SEQUENCE [LARGE SCALE GENOMIC DNA]</scope>
    <source>
        <strain evidence="5 6">FP101781</strain>
    </source>
</reference>
<dbReference type="InterPro" id="IPR023798">
    <property type="entry name" value="Ribosomal_uS7_dom"/>
</dbReference>
<dbReference type="GO" id="GO:0005840">
    <property type="term" value="C:ribosome"/>
    <property type="evidence" value="ECO:0007669"/>
    <property type="project" value="UniProtKB-KW"/>
</dbReference>
<evidence type="ECO:0000259" key="4">
    <source>
        <dbReference type="Pfam" id="PF00177"/>
    </source>
</evidence>
<keyword evidence="6" id="KW-1185">Reference proteome</keyword>
<sequence>FTIPPERDPILHFLATSIMKHGRYAAASRTVTDALLHIHTLTRSPPIPILREAIARVSPAVRVATTKQGARQIVRPVPLNERQRVGKGIRWILEASRGKPGRTLAERVAKEVVAVVKGESGALAQKEQAHKAAMVAR</sequence>
<feature type="domain" description="Small ribosomal subunit protein uS7" evidence="4">
    <location>
        <begin position="9"/>
        <end position="137"/>
    </location>
</feature>
<dbReference type="STRING" id="71717.A0A4Y7SS20"/>
<dbReference type="PIRSF" id="PIRSF002122">
    <property type="entry name" value="RPS7p_RPS7a_RPS5e_RPS7o"/>
    <property type="match status" value="1"/>
</dbReference>
<dbReference type="GO" id="GO:1990904">
    <property type="term" value="C:ribonucleoprotein complex"/>
    <property type="evidence" value="ECO:0007669"/>
    <property type="project" value="UniProtKB-KW"/>
</dbReference>
<keyword evidence="3" id="KW-0687">Ribonucleoprotein</keyword>
<proteinExistence type="inferred from homology"/>
<dbReference type="InterPro" id="IPR036823">
    <property type="entry name" value="Ribosomal_uS7_dom_sf"/>
</dbReference>